<dbReference type="CDD" id="cd00171">
    <property type="entry name" value="Sec7"/>
    <property type="match status" value="1"/>
</dbReference>
<evidence type="ECO:0000256" key="1">
    <source>
        <dbReference type="SAM" id="MobiDB-lite"/>
    </source>
</evidence>
<dbReference type="PROSITE" id="PS50190">
    <property type="entry name" value="SEC7"/>
    <property type="match status" value="1"/>
</dbReference>
<feature type="compositionally biased region" description="Basic and acidic residues" evidence="1">
    <location>
        <begin position="527"/>
        <end position="544"/>
    </location>
</feature>
<name>A0A8K0RTD7_9HYPO</name>
<feature type="region of interest" description="Disordered" evidence="1">
    <location>
        <begin position="1563"/>
        <end position="1615"/>
    </location>
</feature>
<feature type="compositionally biased region" description="Basic and acidic residues" evidence="1">
    <location>
        <begin position="1598"/>
        <end position="1608"/>
    </location>
</feature>
<feature type="region of interest" description="Disordered" evidence="1">
    <location>
        <begin position="69"/>
        <end position="122"/>
    </location>
</feature>
<dbReference type="SUPFAM" id="SSF48425">
    <property type="entry name" value="Sec7 domain"/>
    <property type="match status" value="1"/>
</dbReference>
<dbReference type="GO" id="GO:0016192">
    <property type="term" value="P:vesicle-mediated transport"/>
    <property type="evidence" value="ECO:0007669"/>
    <property type="project" value="UniProtKB-ARBA"/>
</dbReference>
<dbReference type="GO" id="GO:0005794">
    <property type="term" value="C:Golgi apparatus"/>
    <property type="evidence" value="ECO:0007669"/>
    <property type="project" value="UniProtKB-ARBA"/>
</dbReference>
<dbReference type="InterPro" id="IPR023394">
    <property type="entry name" value="Sec7_C_sf"/>
</dbReference>
<dbReference type="EMBL" id="JAGPXF010000005">
    <property type="protein sequence ID" value="KAH7241764.1"/>
    <property type="molecule type" value="Genomic_DNA"/>
</dbReference>
<dbReference type="PANTHER" id="PTHR10663">
    <property type="entry name" value="GUANYL-NUCLEOTIDE EXCHANGE FACTOR"/>
    <property type="match status" value="1"/>
</dbReference>
<feature type="compositionally biased region" description="Polar residues" evidence="1">
    <location>
        <begin position="347"/>
        <end position="360"/>
    </location>
</feature>
<dbReference type="InterPro" id="IPR032691">
    <property type="entry name" value="Mon2/Sec7/BIG1-like_HUS"/>
</dbReference>
<dbReference type="Pfam" id="PF01369">
    <property type="entry name" value="Sec7"/>
    <property type="match status" value="1"/>
</dbReference>
<dbReference type="GO" id="GO:0005085">
    <property type="term" value="F:guanyl-nucleotide exchange factor activity"/>
    <property type="evidence" value="ECO:0007669"/>
    <property type="project" value="InterPro"/>
</dbReference>
<gene>
    <name evidence="3" type="ORF">BKA59DRAFT_421273</name>
</gene>
<feature type="region of interest" description="Disordered" evidence="1">
    <location>
        <begin position="506"/>
        <end position="544"/>
    </location>
</feature>
<dbReference type="InterPro" id="IPR035999">
    <property type="entry name" value="Sec7_dom_sf"/>
</dbReference>
<keyword evidence="4" id="KW-1185">Reference proteome</keyword>
<dbReference type="Proteomes" id="UP000813427">
    <property type="component" value="Unassembled WGS sequence"/>
</dbReference>
<feature type="region of interest" description="Disordered" evidence="1">
    <location>
        <begin position="1"/>
        <end position="23"/>
    </location>
</feature>
<dbReference type="Pfam" id="PF12783">
    <property type="entry name" value="Sec7-like_HUS"/>
    <property type="match status" value="1"/>
</dbReference>
<dbReference type="Gene3D" id="1.10.1000.11">
    <property type="entry name" value="Arf Nucleotide-binding Site Opener,domain 2"/>
    <property type="match status" value="1"/>
</dbReference>
<feature type="region of interest" description="Disordered" evidence="1">
    <location>
        <begin position="1323"/>
        <end position="1352"/>
    </location>
</feature>
<organism evidence="3 4">
    <name type="scientific">Fusarium tricinctum</name>
    <dbReference type="NCBI Taxonomy" id="61284"/>
    <lineage>
        <taxon>Eukaryota</taxon>
        <taxon>Fungi</taxon>
        <taxon>Dikarya</taxon>
        <taxon>Ascomycota</taxon>
        <taxon>Pezizomycotina</taxon>
        <taxon>Sordariomycetes</taxon>
        <taxon>Hypocreomycetidae</taxon>
        <taxon>Hypocreales</taxon>
        <taxon>Nectriaceae</taxon>
        <taxon>Fusarium</taxon>
        <taxon>Fusarium tricinctum species complex</taxon>
    </lineage>
</organism>
<reference evidence="3" key="1">
    <citation type="journal article" date="2021" name="Nat. Commun.">
        <title>Genetic determinants of endophytism in the Arabidopsis root mycobiome.</title>
        <authorList>
            <person name="Mesny F."/>
            <person name="Miyauchi S."/>
            <person name="Thiergart T."/>
            <person name="Pickel B."/>
            <person name="Atanasova L."/>
            <person name="Karlsson M."/>
            <person name="Huettel B."/>
            <person name="Barry K.W."/>
            <person name="Haridas S."/>
            <person name="Chen C."/>
            <person name="Bauer D."/>
            <person name="Andreopoulos W."/>
            <person name="Pangilinan J."/>
            <person name="LaButti K."/>
            <person name="Riley R."/>
            <person name="Lipzen A."/>
            <person name="Clum A."/>
            <person name="Drula E."/>
            <person name="Henrissat B."/>
            <person name="Kohler A."/>
            <person name="Grigoriev I.V."/>
            <person name="Martin F.M."/>
            <person name="Hacquard S."/>
        </authorList>
    </citation>
    <scope>NUCLEOTIDE SEQUENCE</scope>
    <source>
        <strain evidence="3">MPI-SDFR-AT-0068</strain>
    </source>
</reference>
<dbReference type="InterPro" id="IPR016024">
    <property type="entry name" value="ARM-type_fold"/>
</dbReference>
<dbReference type="Pfam" id="PF23325">
    <property type="entry name" value="TPR_28"/>
    <property type="match status" value="1"/>
</dbReference>
<sequence length="1615" mass="178132">MIHDEQQAVKMESPRPSGVSSFENRALPVRMQYRSRPISVAVDPVSLVISECISITSAIQKHARSPHSSVSAILGGSPNPVQLGPPSPTPRGRSKSPAASISGDGSHDGLTNRWGLRGQRGKSMQDNPMIAGFGKLRHELAGIKDIRSFDAPAILAPFLHVIQTKGTAAPITILALGALKKFLAYGFICPDSPRFALAMQSLSAAVTHCQFDISDSGQVEVVLLMILNLMEDMMSGPGGDILSDDSVCDMMGRGLAICSQPRFSPVLRRTAEASLVRMCQIIFEDVKHLEVEAGDDADALDHQVEDDLDSVRMENPVPEAGGLSSESVSLGVTGTTTPDPERRSRDTVATSDTALANGSDSAEETESVDLKPYSLPSVRELFRVLVNFLDPQARQHTDTMRVMALRIIHVALEVAGPFISRHPALAGIAEDRLCCYLFQLVRSDNMAILEESLVVAGTLLATCRGVLKLQQELFLSYLVACLHPKVEIPREPGIDPSLYAGIPQTPKLVKPSQSSQPNSGRSTPVPVKDRQKLGLEGGSRKPDARQAMVESVGVLSRMPTFMAELFINYDCDVDRADLCEDMIGLLSRNALPDSATWSTTSVPPLCLDALLRYIQFIAERLEDDMVFENFPDPVVLREQRRKKKIIIKGASKFNEKPKAGLGYLEAQGIIKNSADPVAVAKFLKGTSRVNKKVLGDFISKRGNEAILEAFLELFNFAGKRVDEALRQFLESFRLPGEAPLIATIVEAFAEKFCSNDTTGEVADKDAVYILTYAIILLNTDQHNPNLDAKKRMTLEDFARNLRGTNNGQNFAPEYLQTIYQSIKSNEIILPDEHDNKHAFDYAWRELLLKTESAGSLVICNTNIYDADMFATTWKPIVSTLSYVFMSATDDAVFARIVTGFDECARIATKYQNTEALDQIVYCLSHMSTLAADTQFNTSLNTEVQVGDGSVMVSELAVKLGRDLRAQLATLVLFRVVTGSEELIHRSWKYMIRVWLNLFTNSLITPFSPRNLPTLPLSPIPLQTPSQVIDRVARNADTGFFSAFTSYISSYAADDPPEPSDEELESTLCTIDCIKSCNMSAVFENIANLKPSVAKVIVETLVDQLPEDSNTTVISVKHESMPASPANGHVLPPGHMVYDPSVAYILEFCTLLASRDADSIESMGKVVFDTLQGVLRDPARYHAITVSRASFYALKLLNISYVGSLENAMRRNADAIKDHDFVNVPFLLHTISTLPQEALGKNSDLVLQGLSLCIEESGPLRREMMTSPDFWAILRALAQRPEAAALVFEILEKGSTGTPPAIMADNYEAAISLLNDFASAANPRQPSIQARSPRAPRHNPPKQDKKQNAEAVSRGSKAINMLYNMTDRIPHLMQQSQLESSEAWSAYWLPIFQALTAQCANPCREVRQLAFSALQRSLLSPELTCSDPKEWTAIFGKVLFPLIIQLLKPEVFLSDRDGMSEMRVQSASLLCKVFLQYMVLLSEWDGMLDLWIKIIDIMDRLMNSGQGDSLEEAVRENLKNVLLFMASSGYLISPHRDPSKKELWTETWKRIDRFLPELRGELALDEPPSEDKAPDETMNLPVRSKETDGRIEGTTIEGTKPKVGEEAPTKENIVNE</sequence>
<dbReference type="GO" id="GO:0032012">
    <property type="term" value="P:regulation of ARF protein signal transduction"/>
    <property type="evidence" value="ECO:0007669"/>
    <property type="project" value="InterPro"/>
</dbReference>
<feature type="region of interest" description="Disordered" evidence="1">
    <location>
        <begin position="313"/>
        <end position="368"/>
    </location>
</feature>
<feature type="compositionally biased region" description="Polar residues" evidence="1">
    <location>
        <begin position="511"/>
        <end position="522"/>
    </location>
</feature>
<comment type="caution">
    <text evidence="3">The sequence shown here is derived from an EMBL/GenBank/DDBJ whole genome shotgun (WGS) entry which is preliminary data.</text>
</comment>
<dbReference type="OrthoDB" id="10258608at2759"/>
<dbReference type="InterPro" id="IPR056604">
    <property type="entry name" value="GBF1-like_TPR"/>
</dbReference>
<feature type="domain" description="SEC7" evidence="2">
    <location>
        <begin position="635"/>
        <end position="825"/>
    </location>
</feature>
<dbReference type="PANTHER" id="PTHR10663:SF388">
    <property type="entry name" value="GOLGI-SPECIFIC BREFELDIN A-RESISTANCE GUANINE NUCLEOTIDE EXCHANGE FACTOR 1"/>
    <property type="match status" value="1"/>
</dbReference>
<proteinExistence type="predicted"/>
<dbReference type="SMART" id="SM00222">
    <property type="entry name" value="Sec7"/>
    <property type="match status" value="1"/>
</dbReference>
<accession>A0A8K0RTD7</accession>
<dbReference type="Gene3D" id="1.10.220.20">
    <property type="match status" value="1"/>
</dbReference>
<feature type="compositionally biased region" description="Low complexity" evidence="1">
    <location>
        <begin position="321"/>
        <end position="337"/>
    </location>
</feature>
<dbReference type="InterPro" id="IPR000904">
    <property type="entry name" value="Sec7_dom"/>
</dbReference>
<evidence type="ECO:0000313" key="4">
    <source>
        <dbReference type="Proteomes" id="UP000813427"/>
    </source>
</evidence>
<evidence type="ECO:0000259" key="2">
    <source>
        <dbReference type="PROSITE" id="PS50190"/>
    </source>
</evidence>
<protein>
    <recommendedName>
        <fullName evidence="2">SEC7 domain-containing protein</fullName>
    </recommendedName>
</protein>
<dbReference type="SUPFAM" id="SSF48371">
    <property type="entry name" value="ARM repeat"/>
    <property type="match status" value="1"/>
</dbReference>
<evidence type="ECO:0000313" key="3">
    <source>
        <dbReference type="EMBL" id="KAH7241764.1"/>
    </source>
</evidence>